<feature type="non-terminal residue" evidence="1">
    <location>
        <position position="1"/>
    </location>
</feature>
<dbReference type="EMBL" id="AHZP02002926">
    <property type="protein sequence ID" value="KYK62638.1"/>
    <property type="molecule type" value="Genomic_DNA"/>
</dbReference>
<dbReference type="AlphaFoldDB" id="A0A151GZT6"/>
<gene>
    <name evidence="1" type="ORF">TGPRC2_307080B</name>
</gene>
<dbReference type="VEuPathDB" id="ToxoDB:TGPRC2_307080B"/>
<comment type="caution">
    <text evidence="1">The sequence shown here is derived from an EMBL/GenBank/DDBJ whole genome shotgun (WGS) entry which is preliminary data.</text>
</comment>
<dbReference type="Proteomes" id="UP000075225">
    <property type="component" value="Unassembled WGS sequence"/>
</dbReference>
<reference evidence="2" key="1">
    <citation type="submission" date="2016-03" db="EMBL/GenBank/DDBJ databases">
        <authorList>
            <person name="Sibley D."/>
            <person name="Venepally P."/>
            <person name="Karamycheva S."/>
            <person name="Hadjithomas M."/>
            <person name="Khan A."/>
            <person name="Brunk B."/>
            <person name="Roos D."/>
            <person name="Caler E."/>
            <person name="Lorenzi H."/>
        </authorList>
    </citation>
    <scope>NUCLEOTIDE SEQUENCE [LARGE SCALE GENOMIC DNA]</scope>
    <source>
        <strain evidence="2">TgCatPRC2</strain>
    </source>
</reference>
<proteinExistence type="predicted"/>
<sequence length="46" mass="5032">RVLAGNAGTEYLAACVAILWDEGRDLFSRIVTSLDIPAFIILPVRD</sequence>
<accession>A0A151GZT6</accession>
<name>A0A151GZT6_TOXGO</name>
<protein>
    <submittedName>
        <fullName evidence="1">Uncharacterized protein</fullName>
    </submittedName>
</protein>
<evidence type="ECO:0000313" key="1">
    <source>
        <dbReference type="EMBL" id="KYK62638.1"/>
    </source>
</evidence>
<organism evidence="1 2">
    <name type="scientific">Toxoplasma gondii TgCatPRC2</name>
    <dbReference type="NCBI Taxonomy" id="1130821"/>
    <lineage>
        <taxon>Eukaryota</taxon>
        <taxon>Sar</taxon>
        <taxon>Alveolata</taxon>
        <taxon>Apicomplexa</taxon>
        <taxon>Conoidasida</taxon>
        <taxon>Coccidia</taxon>
        <taxon>Eucoccidiorida</taxon>
        <taxon>Eimeriorina</taxon>
        <taxon>Sarcocystidae</taxon>
        <taxon>Toxoplasma</taxon>
    </lineage>
</organism>
<evidence type="ECO:0000313" key="2">
    <source>
        <dbReference type="Proteomes" id="UP000075225"/>
    </source>
</evidence>